<feature type="compositionally biased region" description="Basic residues" evidence="1">
    <location>
        <begin position="1"/>
        <end position="10"/>
    </location>
</feature>
<evidence type="ECO:0000313" key="3">
    <source>
        <dbReference type="Proteomes" id="UP000035425"/>
    </source>
</evidence>
<name>A0ABR5F461_9ACTN</name>
<feature type="region of interest" description="Disordered" evidence="1">
    <location>
        <begin position="1"/>
        <end position="60"/>
    </location>
</feature>
<comment type="caution">
    <text evidence="2">The sequence shown here is derived from an EMBL/GenBank/DDBJ whole genome shotgun (WGS) entry which is preliminary data.</text>
</comment>
<dbReference type="RefSeq" id="WP_047222847.1">
    <property type="nucleotide sequence ID" value="NZ_JWIO01000014.1"/>
</dbReference>
<protein>
    <submittedName>
        <fullName evidence="2">Uncharacterized protein</fullName>
    </submittedName>
</protein>
<accession>A0ABR5F461</accession>
<feature type="compositionally biased region" description="Low complexity" evidence="1">
    <location>
        <begin position="24"/>
        <end position="60"/>
    </location>
</feature>
<gene>
    <name evidence="2" type="ORF">FrCorBMG51_10290</name>
</gene>
<proteinExistence type="predicted"/>
<evidence type="ECO:0000313" key="2">
    <source>
        <dbReference type="EMBL" id="KLL11473.1"/>
    </source>
</evidence>
<organism evidence="2 3">
    <name type="scientific">Protofrankia coriariae</name>
    <dbReference type="NCBI Taxonomy" id="1562887"/>
    <lineage>
        <taxon>Bacteria</taxon>
        <taxon>Bacillati</taxon>
        <taxon>Actinomycetota</taxon>
        <taxon>Actinomycetes</taxon>
        <taxon>Frankiales</taxon>
        <taxon>Frankiaceae</taxon>
        <taxon>Protofrankia</taxon>
    </lineage>
</organism>
<sequence length="115" mass="12491">MGLFSSKKKTPPPQPAPVRKGRKATAGPPTPATTTKGRKTTTTPAPQKANPTATTTTAAAVPADVRRQIVDQVCARYQADRLQPHEVVIKANGEIWIDRRGRDPRNVPFVIGTWK</sequence>
<dbReference type="EMBL" id="JWIO01000014">
    <property type="protein sequence ID" value="KLL11473.1"/>
    <property type="molecule type" value="Genomic_DNA"/>
</dbReference>
<keyword evidence="3" id="KW-1185">Reference proteome</keyword>
<reference evidence="2 3" key="1">
    <citation type="submission" date="2014-12" db="EMBL/GenBank/DDBJ databases">
        <title>Frankia sp. BMG5.1 draft genome.</title>
        <authorList>
            <person name="Gtari M."/>
            <person name="Ghodhbane-Gtari F."/>
            <person name="Nouioui I."/>
            <person name="Ktari A."/>
            <person name="Hezbri K."/>
            <person name="Mimouni W."/>
            <person name="Sbissi I."/>
            <person name="Ayari A."/>
            <person name="Yamanaka T."/>
            <person name="Normand P."/>
            <person name="Tisa L.S."/>
            <person name="Boudabous A."/>
        </authorList>
    </citation>
    <scope>NUCLEOTIDE SEQUENCE [LARGE SCALE GENOMIC DNA]</scope>
    <source>
        <strain evidence="2 3">BMG5.1</strain>
    </source>
</reference>
<evidence type="ECO:0000256" key="1">
    <source>
        <dbReference type="SAM" id="MobiDB-lite"/>
    </source>
</evidence>
<dbReference type="Proteomes" id="UP000035425">
    <property type="component" value="Unassembled WGS sequence"/>
</dbReference>